<dbReference type="PANTHER" id="PTHR11937">
    <property type="entry name" value="ACTIN"/>
    <property type="match status" value="1"/>
</dbReference>
<dbReference type="AlphaFoldDB" id="A0A4Y1QX39"/>
<organism evidence="2">
    <name type="scientific">Prunus dulcis</name>
    <name type="common">Almond</name>
    <name type="synonym">Amygdalus dulcis</name>
    <dbReference type="NCBI Taxonomy" id="3755"/>
    <lineage>
        <taxon>Eukaryota</taxon>
        <taxon>Viridiplantae</taxon>
        <taxon>Streptophyta</taxon>
        <taxon>Embryophyta</taxon>
        <taxon>Tracheophyta</taxon>
        <taxon>Spermatophyta</taxon>
        <taxon>Magnoliopsida</taxon>
        <taxon>eudicotyledons</taxon>
        <taxon>Gunneridae</taxon>
        <taxon>Pentapetalae</taxon>
        <taxon>rosids</taxon>
        <taxon>fabids</taxon>
        <taxon>Rosales</taxon>
        <taxon>Rosaceae</taxon>
        <taxon>Amygdaloideae</taxon>
        <taxon>Amygdaleae</taxon>
        <taxon>Prunus</taxon>
    </lineage>
</organism>
<sequence length="435" mass="47789">MEAAVVDPGSKLLKAGPAIPDQAPSMIIPNQMKRMLDDGSINDNSSSEDTIVDPVVRGLIRDWDAMEDLLHHVLYTGLGWEMGNEGQILFTDPLCTPREQLVQLMFETFNISGFYASEQAVLSLYAVGRISGCTVDIGHGKIDIAPVIEGAVQHIASRRFEIGGMDLTKLLAEELGKSNPLVNIKMSDIEKIKEQYSCCAEDELAYEKTKNACQTEQHTLPDGQVITIGREKYTVGEALFQPSILGLEAHGIVEQLVRCISTVSSDNHRQLLENTVLCGGTASMTGFEERFQKEAGLCSSAVRPALIKNICRRFVNVFSMGGRCHTSQSCVPQNQHVTKADYDETGPSVNYRSIERLQNSGHSSVSSSPFAEIFRSVLTLRGLMSLSLRSPPIPDLIGEQGREICIKETIGAYEARIGWKTRSLSKSYNLASFIL</sequence>
<dbReference type="PRINTS" id="PR00190">
    <property type="entry name" value="ACTIN"/>
</dbReference>
<comment type="similarity">
    <text evidence="1">Belongs to the actin family.</text>
</comment>
<dbReference type="Gene3D" id="3.90.640.10">
    <property type="entry name" value="Actin, Chain A, domain 4"/>
    <property type="match status" value="1"/>
</dbReference>
<dbReference type="InterPro" id="IPR004000">
    <property type="entry name" value="Actin"/>
</dbReference>
<dbReference type="SMART" id="SM00268">
    <property type="entry name" value="ACTIN"/>
    <property type="match status" value="1"/>
</dbReference>
<proteinExistence type="inferred from homology"/>
<dbReference type="InterPro" id="IPR043129">
    <property type="entry name" value="ATPase_NBD"/>
</dbReference>
<dbReference type="Gene3D" id="3.30.420.40">
    <property type="match status" value="2"/>
</dbReference>
<gene>
    <name evidence="2" type="ORF">Prudu_005165</name>
</gene>
<evidence type="ECO:0000256" key="1">
    <source>
        <dbReference type="RuleBase" id="RU000487"/>
    </source>
</evidence>
<dbReference type="FunFam" id="3.90.640.10:FF:000026">
    <property type="entry name" value="Actin-related protein 7"/>
    <property type="match status" value="1"/>
</dbReference>
<reference evidence="2" key="1">
    <citation type="journal article" date="2019" name="Science">
        <title>Mutation of a bHLH transcription factor allowed almond domestication.</title>
        <authorList>
            <person name="Sanchez-Perez R."/>
            <person name="Pavan S."/>
            <person name="Mazzeo R."/>
            <person name="Moldovan C."/>
            <person name="Aiese Cigliano R."/>
            <person name="Del Cueto J."/>
            <person name="Ricciardi F."/>
            <person name="Lotti C."/>
            <person name="Ricciardi L."/>
            <person name="Dicenta F."/>
            <person name="Lopez-Marques R.L."/>
            <person name="Lindberg Moller B."/>
        </authorList>
    </citation>
    <scope>NUCLEOTIDE SEQUENCE</scope>
</reference>
<dbReference type="SUPFAM" id="SSF53067">
    <property type="entry name" value="Actin-like ATPase domain"/>
    <property type="match status" value="2"/>
</dbReference>
<accession>A0A4Y1QX39</accession>
<dbReference type="EMBL" id="AP019298">
    <property type="protein sequence ID" value="BBG96377.1"/>
    <property type="molecule type" value="Genomic_DNA"/>
</dbReference>
<evidence type="ECO:0000313" key="2">
    <source>
        <dbReference type="EMBL" id="BBG96377.1"/>
    </source>
</evidence>
<dbReference type="CDD" id="cd10209">
    <property type="entry name" value="ASKHA_NBD_AtARP7-like"/>
    <property type="match status" value="1"/>
</dbReference>
<protein>
    <submittedName>
        <fullName evidence="2">Actin-related protein 7</fullName>
    </submittedName>
</protein>
<dbReference type="Pfam" id="PF00022">
    <property type="entry name" value="Actin"/>
    <property type="match status" value="2"/>
</dbReference>
<name>A0A4Y1QX39_PRUDU</name>